<organism evidence="2 3">
    <name type="scientific">Ktedonosporobacter rubrisoli</name>
    <dbReference type="NCBI Taxonomy" id="2509675"/>
    <lineage>
        <taxon>Bacteria</taxon>
        <taxon>Bacillati</taxon>
        <taxon>Chloroflexota</taxon>
        <taxon>Ktedonobacteria</taxon>
        <taxon>Ktedonobacterales</taxon>
        <taxon>Ktedonosporobacteraceae</taxon>
        <taxon>Ktedonosporobacter</taxon>
    </lineage>
</organism>
<name>A0A4P6JIW4_KTERU</name>
<dbReference type="RefSeq" id="WP_129885195.1">
    <property type="nucleotide sequence ID" value="NZ_CP035758.1"/>
</dbReference>
<reference evidence="2 3" key="1">
    <citation type="submission" date="2019-01" db="EMBL/GenBank/DDBJ databases">
        <title>Ktedonosporobacter rubrisoli SCAWS-G2.</title>
        <authorList>
            <person name="Huang Y."/>
            <person name="Yan B."/>
        </authorList>
    </citation>
    <scope>NUCLEOTIDE SEQUENCE [LARGE SCALE GENOMIC DNA]</scope>
    <source>
        <strain evidence="2 3">SCAWS-G2</strain>
    </source>
</reference>
<evidence type="ECO:0000256" key="1">
    <source>
        <dbReference type="SAM" id="MobiDB-lite"/>
    </source>
</evidence>
<evidence type="ECO:0000313" key="2">
    <source>
        <dbReference type="EMBL" id="QBD74596.1"/>
    </source>
</evidence>
<dbReference type="AlphaFoldDB" id="A0A4P6JIW4"/>
<dbReference type="OrthoDB" id="161959at2"/>
<accession>A0A4P6JIW4</accession>
<keyword evidence="3" id="KW-1185">Reference proteome</keyword>
<evidence type="ECO:0000313" key="3">
    <source>
        <dbReference type="Proteomes" id="UP000290365"/>
    </source>
</evidence>
<protein>
    <submittedName>
        <fullName evidence="2">Uncharacterized protein</fullName>
    </submittedName>
</protein>
<feature type="region of interest" description="Disordered" evidence="1">
    <location>
        <begin position="61"/>
        <end position="85"/>
    </location>
</feature>
<dbReference type="KEGG" id="kbs:EPA93_00735"/>
<dbReference type="EMBL" id="CP035758">
    <property type="protein sequence ID" value="QBD74596.1"/>
    <property type="molecule type" value="Genomic_DNA"/>
</dbReference>
<dbReference type="Proteomes" id="UP000290365">
    <property type="component" value="Chromosome"/>
</dbReference>
<gene>
    <name evidence="2" type="ORF">EPA93_00735</name>
</gene>
<feature type="compositionally biased region" description="Polar residues" evidence="1">
    <location>
        <begin position="73"/>
        <end position="83"/>
    </location>
</feature>
<proteinExistence type="predicted"/>
<sequence length="113" mass="11943">MLEGALFPGTAPGSYVVGSAQGPRIAHGQAIEVLLGGHWIAGQVGHNSDYNNDIVLEASEESFPASDPPAWTATHTKSQQKQRSGPAIQGYYFVADADNTVCGLCNGMQVRTR</sequence>